<accession>A0AAN5IEX6</accession>
<organism evidence="1 2">
    <name type="scientific">Pristionchus mayeri</name>
    <dbReference type="NCBI Taxonomy" id="1317129"/>
    <lineage>
        <taxon>Eukaryota</taxon>
        <taxon>Metazoa</taxon>
        <taxon>Ecdysozoa</taxon>
        <taxon>Nematoda</taxon>
        <taxon>Chromadorea</taxon>
        <taxon>Rhabditida</taxon>
        <taxon>Rhabditina</taxon>
        <taxon>Diplogasteromorpha</taxon>
        <taxon>Diplogasteroidea</taxon>
        <taxon>Neodiplogasteridae</taxon>
        <taxon>Pristionchus</taxon>
    </lineage>
</organism>
<comment type="caution">
    <text evidence="1">The sequence shown here is derived from an EMBL/GenBank/DDBJ whole genome shotgun (WGS) entry which is preliminary data.</text>
</comment>
<name>A0AAN5IEX6_9BILA</name>
<sequence>TCQHQRSTDAEDDADKVPWLRQLPSNILRRVRHEPFAECDRLQSCALQLHPICPTGEFLSHDRRWSFGESLIARQIRSLR</sequence>
<evidence type="ECO:0000313" key="1">
    <source>
        <dbReference type="EMBL" id="GMR61650.1"/>
    </source>
</evidence>
<evidence type="ECO:0000313" key="2">
    <source>
        <dbReference type="Proteomes" id="UP001328107"/>
    </source>
</evidence>
<dbReference type="AlphaFoldDB" id="A0AAN5IEX6"/>
<protein>
    <submittedName>
        <fullName evidence="1">Uncharacterized protein</fullName>
    </submittedName>
</protein>
<reference evidence="2" key="1">
    <citation type="submission" date="2022-10" db="EMBL/GenBank/DDBJ databases">
        <title>Genome assembly of Pristionchus species.</title>
        <authorList>
            <person name="Yoshida K."/>
            <person name="Sommer R.J."/>
        </authorList>
    </citation>
    <scope>NUCLEOTIDE SEQUENCE [LARGE SCALE GENOMIC DNA]</scope>
    <source>
        <strain evidence="2">RS5460</strain>
    </source>
</reference>
<gene>
    <name evidence="1" type="ORF">PMAYCL1PPCAC_31845</name>
</gene>
<feature type="non-terminal residue" evidence="1">
    <location>
        <position position="80"/>
    </location>
</feature>
<feature type="non-terminal residue" evidence="1">
    <location>
        <position position="1"/>
    </location>
</feature>
<keyword evidence="2" id="KW-1185">Reference proteome</keyword>
<dbReference type="EMBL" id="BTRK01000006">
    <property type="protein sequence ID" value="GMR61650.1"/>
    <property type="molecule type" value="Genomic_DNA"/>
</dbReference>
<proteinExistence type="predicted"/>
<dbReference type="Proteomes" id="UP001328107">
    <property type="component" value="Unassembled WGS sequence"/>
</dbReference>